<reference evidence="3" key="1">
    <citation type="submission" date="2024-03" db="EMBL/GenBank/DDBJ databases">
        <authorList>
            <consortium name="ELIXIR-Norway"/>
            <consortium name="Elixir Norway"/>
        </authorList>
    </citation>
    <scope>NUCLEOTIDE SEQUENCE</scope>
</reference>
<dbReference type="Gene3D" id="3.60.40.10">
    <property type="entry name" value="PPM-type phosphatase domain"/>
    <property type="match status" value="1"/>
</dbReference>
<dbReference type="InterPro" id="IPR036457">
    <property type="entry name" value="PPM-type-like_dom_sf"/>
</dbReference>
<dbReference type="EMBL" id="OZ023714">
    <property type="protein sequence ID" value="CAK9862636.1"/>
    <property type="molecule type" value="Genomic_DNA"/>
</dbReference>
<evidence type="ECO:0000256" key="1">
    <source>
        <dbReference type="SAM" id="SignalP"/>
    </source>
</evidence>
<accession>A0ABP1AJD6</accession>
<sequence>MHAAKWVSSRVLYGLLRVIDVCWQASFWSDPTATIRESYLNTDIAILDNSSNLEPGGSTSVTAILIDGKDLLMANVKDSSAVLSKGGVV</sequence>
<dbReference type="Pfam" id="PF00481">
    <property type="entry name" value="PP2C"/>
    <property type="match status" value="1"/>
</dbReference>
<protein>
    <recommendedName>
        <fullName evidence="2">PPM-type phosphatase domain-containing protein</fullName>
    </recommendedName>
</protein>
<feature type="domain" description="PPM-type phosphatase" evidence="2">
    <location>
        <begin position="25"/>
        <end position="87"/>
    </location>
</feature>
<dbReference type="InterPro" id="IPR001932">
    <property type="entry name" value="PPM-type_phosphatase-like_dom"/>
</dbReference>
<organism evidence="3 4">
    <name type="scientific">Sphagnum jensenii</name>
    <dbReference type="NCBI Taxonomy" id="128206"/>
    <lineage>
        <taxon>Eukaryota</taxon>
        <taxon>Viridiplantae</taxon>
        <taxon>Streptophyta</taxon>
        <taxon>Embryophyta</taxon>
        <taxon>Bryophyta</taxon>
        <taxon>Sphagnophytina</taxon>
        <taxon>Sphagnopsida</taxon>
        <taxon>Sphagnales</taxon>
        <taxon>Sphagnaceae</taxon>
        <taxon>Sphagnum</taxon>
    </lineage>
</organism>
<name>A0ABP1AJD6_9BRYO</name>
<evidence type="ECO:0000259" key="2">
    <source>
        <dbReference type="Pfam" id="PF00481"/>
    </source>
</evidence>
<keyword evidence="4" id="KW-1185">Reference proteome</keyword>
<evidence type="ECO:0000313" key="3">
    <source>
        <dbReference type="EMBL" id="CAK9862636.1"/>
    </source>
</evidence>
<evidence type="ECO:0000313" key="4">
    <source>
        <dbReference type="Proteomes" id="UP001497522"/>
    </source>
</evidence>
<gene>
    <name evidence="3" type="ORF">CSSPJE1EN2_LOCUS5631</name>
</gene>
<feature type="chain" id="PRO_5046295607" description="PPM-type phosphatase domain-containing protein" evidence="1">
    <location>
        <begin position="25"/>
        <end position="89"/>
    </location>
</feature>
<dbReference type="Proteomes" id="UP001497522">
    <property type="component" value="Chromosome 13"/>
</dbReference>
<proteinExistence type="predicted"/>
<keyword evidence="1" id="KW-0732">Signal</keyword>
<feature type="signal peptide" evidence="1">
    <location>
        <begin position="1"/>
        <end position="24"/>
    </location>
</feature>
<dbReference type="SUPFAM" id="SSF81606">
    <property type="entry name" value="PP2C-like"/>
    <property type="match status" value="1"/>
</dbReference>